<keyword evidence="2" id="KW-1185">Reference proteome</keyword>
<dbReference type="EMBL" id="LXMD01000002">
    <property type="protein sequence ID" value="OCG76428.1"/>
    <property type="molecule type" value="Genomic_DNA"/>
</dbReference>
<comment type="caution">
    <text evidence="1">The sequence shown here is derived from an EMBL/GenBank/DDBJ whole genome shotgun (WGS) entry which is preliminary data.</text>
</comment>
<organism evidence="1 2">
    <name type="scientific">Microbacterium sediminis</name>
    <dbReference type="NCBI Taxonomy" id="904291"/>
    <lineage>
        <taxon>Bacteria</taxon>
        <taxon>Bacillati</taxon>
        <taxon>Actinomycetota</taxon>
        <taxon>Actinomycetes</taxon>
        <taxon>Micrococcales</taxon>
        <taxon>Microbacteriaceae</taxon>
        <taxon>Microbacterium</taxon>
    </lineage>
</organism>
<sequence length="66" mass="7082">MYAALWRILPGPWPVKLLFLLALLAAALYGLFFHLFPWIAATFVPDDGTIDAAAALVSALAQPSPS</sequence>
<gene>
    <name evidence="1" type="ORF">A7J15_11595</name>
</gene>
<dbReference type="STRING" id="904291.A7J15_11595"/>
<proteinExistence type="predicted"/>
<dbReference type="Proteomes" id="UP000093355">
    <property type="component" value="Unassembled WGS sequence"/>
</dbReference>
<name>A0A1B9NIK1_9MICO</name>
<accession>A0A1B9NIK1</accession>
<protein>
    <submittedName>
        <fullName evidence="1">Uncharacterized protein</fullName>
    </submittedName>
</protein>
<evidence type="ECO:0000313" key="2">
    <source>
        <dbReference type="Proteomes" id="UP000093355"/>
    </source>
</evidence>
<dbReference type="AlphaFoldDB" id="A0A1B9NIK1"/>
<dbReference type="RefSeq" id="WP_067028152.1">
    <property type="nucleotide sequence ID" value="NZ_CP038256.1"/>
</dbReference>
<reference evidence="1 2" key="1">
    <citation type="submission" date="2016-05" db="EMBL/GenBank/DDBJ databases">
        <authorList>
            <person name="Lavstsen T."/>
            <person name="Jespersen J.S."/>
        </authorList>
    </citation>
    <scope>NUCLEOTIDE SEQUENCE [LARGE SCALE GENOMIC DNA]</scope>
    <source>
        <strain evidence="1 2">YLB-01</strain>
    </source>
</reference>
<evidence type="ECO:0000313" key="1">
    <source>
        <dbReference type="EMBL" id="OCG76428.1"/>
    </source>
</evidence>